<dbReference type="SUPFAM" id="SSF143081">
    <property type="entry name" value="BB1717-like"/>
    <property type="match status" value="1"/>
</dbReference>
<evidence type="ECO:0000313" key="9">
    <source>
        <dbReference type="EMBL" id="MBB6579403.1"/>
    </source>
</evidence>
<keyword evidence="10" id="KW-1185">Reference proteome</keyword>
<dbReference type="Proteomes" id="UP000562492">
    <property type="component" value="Unassembled WGS sequence"/>
</dbReference>
<dbReference type="PANTHER" id="PTHR13604">
    <property type="entry name" value="DC12-RELATED"/>
    <property type="match status" value="1"/>
</dbReference>
<keyword evidence="2 8" id="KW-0645">Protease</keyword>
<proteinExistence type="inferred from homology"/>
<keyword evidence="4 8" id="KW-0378">Hydrolase</keyword>
<keyword evidence="3" id="KW-0227">DNA damage</keyword>
<dbReference type="RefSeq" id="WP_184710716.1">
    <property type="nucleotide sequence ID" value="NZ_JACHKZ010000028.1"/>
</dbReference>
<dbReference type="EMBL" id="JACHKZ010000028">
    <property type="protein sequence ID" value="MBB6579403.1"/>
    <property type="molecule type" value="Genomic_DNA"/>
</dbReference>
<name>A0ABR6RK53_9BURK</name>
<organism evidence="9 10">
    <name type="scientific">Comamonas odontotermitis</name>
    <dbReference type="NCBI Taxonomy" id="379895"/>
    <lineage>
        <taxon>Bacteria</taxon>
        <taxon>Pseudomonadati</taxon>
        <taxon>Pseudomonadota</taxon>
        <taxon>Betaproteobacteria</taxon>
        <taxon>Burkholderiales</taxon>
        <taxon>Comamonadaceae</taxon>
        <taxon>Comamonas</taxon>
    </lineage>
</organism>
<reference evidence="9 10" key="1">
    <citation type="submission" date="2020-08" db="EMBL/GenBank/DDBJ databases">
        <title>Functional genomics of gut bacteria from endangered species of beetles.</title>
        <authorList>
            <person name="Carlos-Shanley C."/>
        </authorList>
    </citation>
    <scope>NUCLEOTIDE SEQUENCE [LARGE SCALE GENOMIC DNA]</scope>
    <source>
        <strain evidence="9 10">S00124</strain>
    </source>
</reference>
<evidence type="ECO:0000256" key="6">
    <source>
        <dbReference type="ARBA" id="ARBA00023125"/>
    </source>
</evidence>
<dbReference type="Gene3D" id="3.90.1680.10">
    <property type="entry name" value="SOS response associated peptidase-like"/>
    <property type="match status" value="1"/>
</dbReference>
<dbReference type="EC" id="3.4.-.-" evidence="8"/>
<keyword evidence="6" id="KW-0238">DNA-binding</keyword>
<accession>A0ABR6RK53</accession>
<evidence type="ECO:0000256" key="1">
    <source>
        <dbReference type="ARBA" id="ARBA00008136"/>
    </source>
</evidence>
<dbReference type="Pfam" id="PF02586">
    <property type="entry name" value="SRAP"/>
    <property type="match status" value="1"/>
</dbReference>
<comment type="caution">
    <text evidence="9">The sequence shown here is derived from an EMBL/GenBank/DDBJ whole genome shotgun (WGS) entry which is preliminary data.</text>
</comment>
<evidence type="ECO:0000256" key="3">
    <source>
        <dbReference type="ARBA" id="ARBA00022763"/>
    </source>
</evidence>
<evidence type="ECO:0000256" key="8">
    <source>
        <dbReference type="RuleBase" id="RU364100"/>
    </source>
</evidence>
<gene>
    <name evidence="9" type="ORF">HNP33_003515</name>
</gene>
<dbReference type="InterPro" id="IPR036590">
    <property type="entry name" value="SRAP-like"/>
</dbReference>
<evidence type="ECO:0000313" key="10">
    <source>
        <dbReference type="Proteomes" id="UP000562492"/>
    </source>
</evidence>
<evidence type="ECO:0000256" key="2">
    <source>
        <dbReference type="ARBA" id="ARBA00022670"/>
    </source>
</evidence>
<dbReference type="PANTHER" id="PTHR13604:SF0">
    <property type="entry name" value="ABASIC SITE PROCESSING PROTEIN HMCES"/>
    <property type="match status" value="1"/>
</dbReference>
<keyword evidence="7" id="KW-0456">Lyase</keyword>
<sequence>MSTQYEALKNADLYPTAFRVEPPAELGERKMTPRRPGFFITRSLSGATDAERAALKTAAASQAETQSAADAQAKAEPAPSTDITSRLLVPAQWGLVPHWVKSASDGKLRATKLVHVKSDNVGTSTAFRDAWLNNQRCIVPMQAFITDDYRSSGKPKPTRIARVDGLPMGVAGIWARWQDEDGSELLSYAIITINANAHGLMNRYQAPGSEKSMPAILNEGAYDAWLGSSAAKAKEFLRAYPAQKLLANPVEKGRKNPLGI</sequence>
<protein>
    <recommendedName>
        <fullName evidence="8">Abasic site processing protein</fullName>
        <ecNumber evidence="8">3.4.-.-</ecNumber>
    </recommendedName>
</protein>
<keyword evidence="5" id="KW-0190">Covalent protein-DNA linkage</keyword>
<evidence type="ECO:0000256" key="5">
    <source>
        <dbReference type="ARBA" id="ARBA00023124"/>
    </source>
</evidence>
<dbReference type="InterPro" id="IPR003738">
    <property type="entry name" value="SRAP"/>
</dbReference>
<evidence type="ECO:0000256" key="4">
    <source>
        <dbReference type="ARBA" id="ARBA00022801"/>
    </source>
</evidence>
<evidence type="ECO:0000256" key="7">
    <source>
        <dbReference type="ARBA" id="ARBA00023239"/>
    </source>
</evidence>
<comment type="similarity">
    <text evidence="1 8">Belongs to the SOS response-associated peptidase family.</text>
</comment>